<accession>A0A5E5ALP3</accession>
<dbReference type="OrthoDB" id="543755at2"/>
<evidence type="ECO:0000313" key="2">
    <source>
        <dbReference type="EMBL" id="VVE73485.1"/>
    </source>
</evidence>
<evidence type="ECO:0000256" key="1">
    <source>
        <dbReference type="SAM" id="MobiDB-lite"/>
    </source>
</evidence>
<gene>
    <name evidence="2" type="ORF">PCA31118_04555</name>
</gene>
<feature type="region of interest" description="Disordered" evidence="1">
    <location>
        <begin position="629"/>
        <end position="651"/>
    </location>
</feature>
<dbReference type="Proteomes" id="UP000414136">
    <property type="component" value="Unassembled WGS sequence"/>
</dbReference>
<dbReference type="AlphaFoldDB" id="A0A5E5ALP3"/>
<dbReference type="EMBL" id="CABPSQ010000012">
    <property type="protein sequence ID" value="VVE73485.1"/>
    <property type="molecule type" value="Genomic_DNA"/>
</dbReference>
<evidence type="ECO:0008006" key="4">
    <source>
        <dbReference type="Google" id="ProtNLM"/>
    </source>
</evidence>
<dbReference type="GO" id="GO:0015774">
    <property type="term" value="P:polysaccharide transport"/>
    <property type="evidence" value="ECO:0007669"/>
    <property type="project" value="InterPro"/>
</dbReference>
<dbReference type="GO" id="GO:0000271">
    <property type="term" value="P:polysaccharide biosynthetic process"/>
    <property type="evidence" value="ECO:0007669"/>
    <property type="project" value="InterPro"/>
</dbReference>
<feature type="compositionally biased region" description="Polar residues" evidence="1">
    <location>
        <begin position="1"/>
        <end position="11"/>
    </location>
</feature>
<dbReference type="RefSeq" id="WP_150627231.1">
    <property type="nucleotide sequence ID" value="NZ_CABPSQ010000012.1"/>
</dbReference>
<evidence type="ECO:0000313" key="3">
    <source>
        <dbReference type="Proteomes" id="UP000414136"/>
    </source>
</evidence>
<protein>
    <recommendedName>
        <fullName evidence="4">Capsular biosynthesis protein</fullName>
    </recommendedName>
</protein>
<sequence length="651" mass="72290">MVESTSANSDVTARDRAASRGPIGSGGRCASAWLSWFDRPLQRSDIARALVKLASHDNVRDVDALMLRVRSSQAAPVLARWNRAPTMPSSAKVVLLIDERRRQTRVFGGDRNNSHRAFARMVAHARAHHAGKRVVIVRTRDPGRGRWLSSHIDARRWQGVEWYDGDAHDYLAHATDVYTLASSEGWFGMLAGATVHVFGTPVYAGWGLSADAFVLPVSERPSLSDLFRVIYLELARYRDPVTLGRGTLTDVLDIVDVQRAVSERYRALDRVDGFCFARWKRPFATPYLRAGGGSLAWLNAGQSVRTGARVALWGARERDGEAHEAPPLRIEDGFLHSHGLGSDFIAPRSQVVDQRGMYFNPATPNDLTQILNETQFTPEELARARALRERIVSAGLTKYNLGRRSVSWRAPVGSHVVLVVGQVADDASIRLGTRHVRTAQALLDEVRAACPGAFIVYKPHPDVLSGNRRGLIDAHAVADVVDSDADIVSLIEASDEVHTLSSLTGFDALLRNKTVHVYGLPFYAGWGLTHDHAGVIPWRERELTLDMLVAGALLKYPLYFDWRLGLYTTPEAVVAQLAPRAARPLVAVRHSPARSLRKTRRWLRNVAMYFLTSLRDRLRSEAIYAPPPDAGASGHWRTDPPFFNDRDQSTK</sequence>
<dbReference type="CDD" id="cd16439">
    <property type="entry name" value="beta_Kdo_transferase_KpsC_2"/>
    <property type="match status" value="1"/>
</dbReference>
<feature type="region of interest" description="Disordered" evidence="1">
    <location>
        <begin position="1"/>
        <end position="26"/>
    </location>
</feature>
<name>A0A5E5ALP3_9BURK</name>
<proteinExistence type="predicted"/>
<dbReference type="InterPro" id="IPR007833">
    <property type="entry name" value="Capsule_polysaccharide_synth"/>
</dbReference>
<dbReference type="Pfam" id="PF05159">
    <property type="entry name" value="Capsule_synth"/>
    <property type="match status" value="2"/>
</dbReference>
<reference evidence="2 3" key="1">
    <citation type="submission" date="2019-08" db="EMBL/GenBank/DDBJ databases">
        <authorList>
            <person name="Peeters C."/>
        </authorList>
    </citation>
    <scope>NUCLEOTIDE SEQUENCE [LARGE SCALE GENOMIC DNA]</scope>
    <source>
        <strain evidence="2 3">LMG 31118</strain>
    </source>
</reference>
<keyword evidence="3" id="KW-1185">Reference proteome</keyword>
<organism evidence="2 3">
    <name type="scientific">Pandoraea captiosa</name>
    <dbReference type="NCBI Taxonomy" id="2508302"/>
    <lineage>
        <taxon>Bacteria</taxon>
        <taxon>Pseudomonadati</taxon>
        <taxon>Pseudomonadota</taxon>
        <taxon>Betaproteobacteria</taxon>
        <taxon>Burkholderiales</taxon>
        <taxon>Burkholderiaceae</taxon>
        <taxon>Pandoraea</taxon>
    </lineage>
</organism>